<dbReference type="CDD" id="cd00093">
    <property type="entry name" value="HTH_XRE"/>
    <property type="match status" value="1"/>
</dbReference>
<evidence type="ECO:0000313" key="5">
    <source>
        <dbReference type="Proteomes" id="UP001530315"/>
    </source>
</evidence>
<comment type="caution">
    <text evidence="4">The sequence shown here is derived from an EMBL/GenBank/DDBJ whole genome shotgun (WGS) entry which is preliminary data.</text>
</comment>
<sequence>MNTISINDENAPVNEAYNLSSHKNVKLDPAPAKEAKKSNKETLLLSPHKPHQRLNKAIQSARVEMKITQKDIAKALAVKLQVYADWENGKAIPSTAAIGKLEQVLGVKLPGPGTPSAVKKLANEKRIAAAGAKKSGVGKSSVGKAVLVERKGVATSMNSKV</sequence>
<keyword evidence="1" id="KW-0238">DNA-binding</keyword>
<accession>A0ABD3MWH4</accession>
<dbReference type="Proteomes" id="UP001530315">
    <property type="component" value="Unassembled WGS sequence"/>
</dbReference>
<dbReference type="InterPro" id="IPR010982">
    <property type="entry name" value="Lambda_DNA-bd_dom_sf"/>
</dbReference>
<evidence type="ECO:0000259" key="2">
    <source>
        <dbReference type="PROSITE" id="PS50943"/>
    </source>
</evidence>
<dbReference type="Pfam" id="PF01381">
    <property type="entry name" value="HTH_3"/>
    <property type="match status" value="1"/>
</dbReference>
<protein>
    <recommendedName>
        <fullName evidence="2">HTH cro/C1-type domain-containing protein</fullName>
    </recommendedName>
</protein>
<evidence type="ECO:0000313" key="4">
    <source>
        <dbReference type="EMBL" id="KAL3766612.1"/>
    </source>
</evidence>
<dbReference type="SMART" id="SM00530">
    <property type="entry name" value="HTH_XRE"/>
    <property type="match status" value="1"/>
</dbReference>
<dbReference type="GO" id="GO:0003677">
    <property type="term" value="F:DNA binding"/>
    <property type="evidence" value="ECO:0007669"/>
    <property type="project" value="UniProtKB-KW"/>
</dbReference>
<dbReference type="PROSITE" id="PS50943">
    <property type="entry name" value="HTH_CROC1"/>
    <property type="match status" value="1"/>
</dbReference>
<dbReference type="Gene3D" id="1.10.260.40">
    <property type="entry name" value="lambda repressor-like DNA-binding domains"/>
    <property type="match status" value="1"/>
</dbReference>
<reference evidence="4 5" key="1">
    <citation type="submission" date="2024-10" db="EMBL/GenBank/DDBJ databases">
        <title>Updated reference genomes for cyclostephanoid diatoms.</title>
        <authorList>
            <person name="Roberts W.R."/>
            <person name="Alverson A.J."/>
        </authorList>
    </citation>
    <scope>NUCLEOTIDE SEQUENCE [LARGE SCALE GENOMIC DNA]</scope>
    <source>
        <strain evidence="4 5">AJA276-08</strain>
    </source>
</reference>
<evidence type="ECO:0000256" key="1">
    <source>
        <dbReference type="ARBA" id="ARBA00023125"/>
    </source>
</evidence>
<dbReference type="PANTHER" id="PTHR10245">
    <property type="entry name" value="ENDOTHELIAL DIFFERENTIATION-RELATED FACTOR 1 MULTIPROTEIN BRIDGING FACTOR 1"/>
    <property type="match status" value="1"/>
</dbReference>
<gene>
    <name evidence="3" type="ORF">ACHAW5_011168</name>
    <name evidence="4" type="ORF">ACHAW5_011173</name>
</gene>
<feature type="domain" description="HTH cro/C1-type" evidence="2">
    <location>
        <begin position="58"/>
        <end position="112"/>
    </location>
</feature>
<dbReference type="EMBL" id="JALLAZ020001725">
    <property type="protein sequence ID" value="KAL3766612.1"/>
    <property type="molecule type" value="Genomic_DNA"/>
</dbReference>
<proteinExistence type="predicted"/>
<name>A0ABD3MWH4_9STRA</name>
<dbReference type="SUPFAM" id="SSF47413">
    <property type="entry name" value="lambda repressor-like DNA-binding domains"/>
    <property type="match status" value="1"/>
</dbReference>
<dbReference type="AlphaFoldDB" id="A0ABD3MWH4"/>
<evidence type="ECO:0000313" key="3">
    <source>
        <dbReference type="EMBL" id="KAL3766607.1"/>
    </source>
</evidence>
<dbReference type="InterPro" id="IPR001387">
    <property type="entry name" value="Cro/C1-type_HTH"/>
</dbReference>
<keyword evidence="5" id="KW-1185">Reference proteome</keyword>
<dbReference type="EMBL" id="JALLAZ020001725">
    <property type="protein sequence ID" value="KAL3766607.1"/>
    <property type="molecule type" value="Genomic_DNA"/>
</dbReference>
<dbReference type="PANTHER" id="PTHR10245:SF15">
    <property type="entry name" value="ENDOTHELIAL DIFFERENTIATION-RELATED FACTOR 1"/>
    <property type="match status" value="1"/>
</dbReference>
<organism evidence="4 5">
    <name type="scientific">Stephanodiscus triporus</name>
    <dbReference type="NCBI Taxonomy" id="2934178"/>
    <lineage>
        <taxon>Eukaryota</taxon>
        <taxon>Sar</taxon>
        <taxon>Stramenopiles</taxon>
        <taxon>Ochrophyta</taxon>
        <taxon>Bacillariophyta</taxon>
        <taxon>Coscinodiscophyceae</taxon>
        <taxon>Thalassiosirophycidae</taxon>
        <taxon>Stephanodiscales</taxon>
        <taxon>Stephanodiscaceae</taxon>
        <taxon>Stephanodiscus</taxon>
    </lineage>
</organism>